<dbReference type="EMBL" id="QPFP01000011">
    <property type="protein sequence ID" value="TEB33990.1"/>
    <property type="molecule type" value="Genomic_DNA"/>
</dbReference>
<dbReference type="OrthoDB" id="427969at2759"/>
<gene>
    <name evidence="3" type="ORF">FA13DRAFT_1730302</name>
</gene>
<protein>
    <recommendedName>
        <fullName evidence="5">Protein kinase domain-containing protein</fullName>
    </recommendedName>
</protein>
<keyword evidence="2" id="KW-0472">Membrane</keyword>
<feature type="region of interest" description="Disordered" evidence="1">
    <location>
        <begin position="1"/>
        <end position="24"/>
    </location>
</feature>
<evidence type="ECO:0008006" key="5">
    <source>
        <dbReference type="Google" id="ProtNLM"/>
    </source>
</evidence>
<dbReference type="AlphaFoldDB" id="A0A4Y7TIJ3"/>
<name>A0A4Y7TIJ3_COPMI</name>
<dbReference type="Proteomes" id="UP000298030">
    <property type="component" value="Unassembled WGS sequence"/>
</dbReference>
<dbReference type="SUPFAM" id="SSF56112">
    <property type="entry name" value="Protein kinase-like (PK-like)"/>
    <property type="match status" value="1"/>
</dbReference>
<organism evidence="3 4">
    <name type="scientific">Coprinellus micaceus</name>
    <name type="common">Glistening ink-cap mushroom</name>
    <name type="synonym">Coprinus micaceus</name>
    <dbReference type="NCBI Taxonomy" id="71717"/>
    <lineage>
        <taxon>Eukaryota</taxon>
        <taxon>Fungi</taxon>
        <taxon>Dikarya</taxon>
        <taxon>Basidiomycota</taxon>
        <taxon>Agaricomycotina</taxon>
        <taxon>Agaricomycetes</taxon>
        <taxon>Agaricomycetidae</taxon>
        <taxon>Agaricales</taxon>
        <taxon>Agaricineae</taxon>
        <taxon>Psathyrellaceae</taxon>
        <taxon>Coprinellus</taxon>
    </lineage>
</organism>
<feature type="compositionally biased region" description="Polar residues" evidence="1">
    <location>
        <begin position="51"/>
        <end position="66"/>
    </location>
</feature>
<evidence type="ECO:0000256" key="1">
    <source>
        <dbReference type="SAM" id="MobiDB-lite"/>
    </source>
</evidence>
<evidence type="ECO:0000256" key="2">
    <source>
        <dbReference type="SAM" id="Phobius"/>
    </source>
</evidence>
<proteinExistence type="predicted"/>
<reference evidence="3 4" key="1">
    <citation type="journal article" date="2019" name="Nat. Ecol. Evol.">
        <title>Megaphylogeny resolves global patterns of mushroom evolution.</title>
        <authorList>
            <person name="Varga T."/>
            <person name="Krizsan K."/>
            <person name="Foldi C."/>
            <person name="Dima B."/>
            <person name="Sanchez-Garcia M."/>
            <person name="Sanchez-Ramirez S."/>
            <person name="Szollosi G.J."/>
            <person name="Szarkandi J.G."/>
            <person name="Papp V."/>
            <person name="Albert L."/>
            <person name="Andreopoulos W."/>
            <person name="Angelini C."/>
            <person name="Antonin V."/>
            <person name="Barry K.W."/>
            <person name="Bougher N.L."/>
            <person name="Buchanan P."/>
            <person name="Buyck B."/>
            <person name="Bense V."/>
            <person name="Catcheside P."/>
            <person name="Chovatia M."/>
            <person name="Cooper J."/>
            <person name="Damon W."/>
            <person name="Desjardin D."/>
            <person name="Finy P."/>
            <person name="Geml J."/>
            <person name="Haridas S."/>
            <person name="Hughes K."/>
            <person name="Justo A."/>
            <person name="Karasinski D."/>
            <person name="Kautmanova I."/>
            <person name="Kiss B."/>
            <person name="Kocsube S."/>
            <person name="Kotiranta H."/>
            <person name="LaButti K.M."/>
            <person name="Lechner B.E."/>
            <person name="Liimatainen K."/>
            <person name="Lipzen A."/>
            <person name="Lukacs Z."/>
            <person name="Mihaltcheva S."/>
            <person name="Morgado L.N."/>
            <person name="Niskanen T."/>
            <person name="Noordeloos M.E."/>
            <person name="Ohm R.A."/>
            <person name="Ortiz-Santana B."/>
            <person name="Ovrebo C."/>
            <person name="Racz N."/>
            <person name="Riley R."/>
            <person name="Savchenko A."/>
            <person name="Shiryaev A."/>
            <person name="Soop K."/>
            <person name="Spirin V."/>
            <person name="Szebenyi C."/>
            <person name="Tomsovsky M."/>
            <person name="Tulloss R.E."/>
            <person name="Uehling J."/>
            <person name="Grigoriev I.V."/>
            <person name="Vagvolgyi C."/>
            <person name="Papp T."/>
            <person name="Martin F.M."/>
            <person name="Miettinen O."/>
            <person name="Hibbett D.S."/>
            <person name="Nagy L.G."/>
        </authorList>
    </citation>
    <scope>NUCLEOTIDE SEQUENCE [LARGE SCALE GENOMIC DNA]</scope>
    <source>
        <strain evidence="3 4">FP101781</strain>
    </source>
</reference>
<keyword evidence="2" id="KW-1133">Transmembrane helix</keyword>
<evidence type="ECO:0000313" key="4">
    <source>
        <dbReference type="Proteomes" id="UP000298030"/>
    </source>
</evidence>
<dbReference type="Gene3D" id="1.10.510.10">
    <property type="entry name" value="Transferase(Phosphotransferase) domain 1"/>
    <property type="match status" value="1"/>
</dbReference>
<comment type="caution">
    <text evidence="3">The sequence shown here is derived from an EMBL/GenBank/DDBJ whole genome shotgun (WGS) entry which is preliminary data.</text>
</comment>
<feature type="region of interest" description="Disordered" evidence="1">
    <location>
        <begin position="47"/>
        <end position="66"/>
    </location>
</feature>
<sequence>MSGSSKPDSSPIHDFVPSDDSSFERGDEVRVGDVLYLVHRVLMKHLPTPNPEETATKPSSHPQAKHYTSTRFKSPYFHLTKEVLETRIVVTRLLFSQLDGFSFIDSIGKYDEQSVTKNVVKPVVAILLAMFEARLPSHNTGCWIAEDCVKLENSVELDILIKRKGAPLPEGLAPELKGLQSTIEMKTPRSCNTPEISLFSKSPSMTTSATKEIRDQIGKQGSLLKKIHPDQDFVIHALSIAPAHLFPAASNGQRLAIGSDMLGLDGECPSVVMKSENWLEYIDKVGALIFAIMISEAWYDDCPGQRQQVQSLIDAAGKALQPTPFEVVLTFFWAVVWAIQATVSLPLLLVLTHLRWLNLTKTLKQPDVDRNSSGHLASFWRIPLGLTLFPPRSTHETAENIVYVYSRPKIRACYKRLIDLQGRPLFNRLSNAIHKRGLHHHDLHPRNVVRDSKGKLSIIDFGYGGTCTDAECTDDWKEWWAS</sequence>
<evidence type="ECO:0000313" key="3">
    <source>
        <dbReference type="EMBL" id="TEB33990.1"/>
    </source>
</evidence>
<keyword evidence="2" id="KW-0812">Transmembrane</keyword>
<feature type="transmembrane region" description="Helical" evidence="2">
    <location>
        <begin position="331"/>
        <end position="354"/>
    </location>
</feature>
<accession>A0A4Y7TIJ3</accession>
<keyword evidence="4" id="KW-1185">Reference proteome</keyword>
<dbReference type="STRING" id="71717.A0A4Y7TIJ3"/>
<dbReference type="InterPro" id="IPR011009">
    <property type="entry name" value="Kinase-like_dom_sf"/>
</dbReference>